<accession>A0ACC5VZ38</accession>
<keyword evidence="2" id="KW-1185">Reference proteome</keyword>
<evidence type="ECO:0000313" key="2">
    <source>
        <dbReference type="Proteomes" id="UP001319846"/>
    </source>
</evidence>
<dbReference type="EMBL" id="JABYQT010000017">
    <property type="protein sequence ID" value="MBZ5489133.1"/>
    <property type="molecule type" value="Genomic_DNA"/>
</dbReference>
<sequence length="293" mass="31269">MATASNQDQLNEVTDELVRRVQDALLAALGTINIGEEQRLGLLAAIDNLAAAPIGDLQELLRRLTLADVAGRSVVGGSGRLMAEGAFRLGDSVGSGTSAIDDSLRPTEFTRYPSGASSPFGRAGMGFRTRYTSAGSAQELHIDAISGDLRTRVGDGNGSSIEWQPPTKFYSDKNILGRVSQSGGIPTGAIIERGQNSDGEYVKYADGSAVCWRTVDSLTTDSYVNYNYPINLVLGSVSGSFSCRVDVLSTNRRQSLRDHSLGTGGQWSLGFKQAESYNPATVPIVLLAHGRWY</sequence>
<dbReference type="Proteomes" id="UP001319846">
    <property type="component" value="Unassembled WGS sequence"/>
</dbReference>
<comment type="caution">
    <text evidence="1">The sequence shown here is derived from an EMBL/GenBank/DDBJ whole genome shotgun (WGS) entry which is preliminary data.</text>
</comment>
<protein>
    <submittedName>
        <fullName evidence="1">Uncharacterized protein</fullName>
    </submittedName>
</protein>
<evidence type="ECO:0000313" key="1">
    <source>
        <dbReference type="EMBL" id="MBZ5489133.1"/>
    </source>
</evidence>
<proteinExistence type="predicted"/>
<name>A0ACC5VZ38_9GAMM</name>
<reference evidence="1" key="1">
    <citation type="submission" date="2020-06" db="EMBL/GenBank/DDBJ databases">
        <title>Whole Genome Sequence of Halomonas aquamarina MB598.</title>
        <authorList>
            <person name="Pervaiz M."/>
            <person name="Fariq A."/>
            <person name="Yasmin A."/>
            <person name="Welch M."/>
        </authorList>
    </citation>
    <scope>NUCLEOTIDE SEQUENCE</scope>
    <source>
        <strain evidence="1">MB598</strain>
    </source>
</reference>
<organism evidence="1 2">
    <name type="scientific">Vreelandella aquamarina</name>
    <dbReference type="NCBI Taxonomy" id="77097"/>
    <lineage>
        <taxon>Bacteria</taxon>
        <taxon>Pseudomonadati</taxon>
        <taxon>Pseudomonadota</taxon>
        <taxon>Gammaproteobacteria</taxon>
        <taxon>Oceanospirillales</taxon>
        <taxon>Halomonadaceae</taxon>
        <taxon>Vreelandella</taxon>
    </lineage>
</organism>
<gene>
    <name evidence="1" type="ORF">HW452_16560</name>
</gene>